<keyword evidence="2" id="KW-0378">Hydrolase</keyword>
<sequence length="143" mass="15502">MKSTAIIATAVTAMEIATPIGTKEAVSHFTIRELTYSVTAHRLDIDNTPPPDAVVCMRRLIDKVLEPARRQLGAPIKVNSGYRCKALNRAVGGVERSYHLAGRAADITTGSVAGNRVLWSILHKLPHTELIWEGGGAWIHVAL</sequence>
<keyword evidence="2" id="KW-0121">Carboxypeptidase</keyword>
<dbReference type="Gene3D" id="3.30.1380.10">
    <property type="match status" value="1"/>
</dbReference>
<organism evidence="2 3">
    <name type="scientific">Heminiphilus faecis</name>
    <dbReference type="NCBI Taxonomy" id="2601703"/>
    <lineage>
        <taxon>Bacteria</taxon>
        <taxon>Pseudomonadati</taxon>
        <taxon>Bacteroidota</taxon>
        <taxon>Bacteroidia</taxon>
        <taxon>Bacteroidales</taxon>
        <taxon>Muribaculaceae</taxon>
        <taxon>Heminiphilus</taxon>
    </lineage>
</organism>
<keyword evidence="2" id="KW-0645">Protease</keyword>
<gene>
    <name evidence="2" type="ORF">AAK873_05925</name>
</gene>
<evidence type="ECO:0000259" key="1">
    <source>
        <dbReference type="Pfam" id="PF08291"/>
    </source>
</evidence>
<dbReference type="GO" id="GO:0004180">
    <property type="term" value="F:carboxypeptidase activity"/>
    <property type="evidence" value="ECO:0007669"/>
    <property type="project" value="UniProtKB-KW"/>
</dbReference>
<name>A0ABV4CYM3_9BACT</name>
<dbReference type="InterPro" id="IPR013230">
    <property type="entry name" value="Peptidase_M15A_C"/>
</dbReference>
<dbReference type="SUPFAM" id="SSF55166">
    <property type="entry name" value="Hedgehog/DD-peptidase"/>
    <property type="match status" value="1"/>
</dbReference>
<reference evidence="2 3" key="1">
    <citation type="submission" date="2024-03" db="EMBL/GenBank/DDBJ databases">
        <title>Mouse gut bacterial collection (mGBC) of GemPharmatech.</title>
        <authorList>
            <person name="He Y."/>
            <person name="Dong L."/>
            <person name="Wu D."/>
            <person name="Gao X."/>
            <person name="Lin Z."/>
        </authorList>
    </citation>
    <scope>NUCLEOTIDE SEQUENCE [LARGE SCALE GENOMIC DNA]</scope>
    <source>
        <strain evidence="2 3">54-13</strain>
    </source>
</reference>
<feature type="domain" description="Peptidase M15A C-terminal" evidence="1">
    <location>
        <begin position="28"/>
        <end position="141"/>
    </location>
</feature>
<evidence type="ECO:0000313" key="2">
    <source>
        <dbReference type="EMBL" id="MEY8245154.1"/>
    </source>
</evidence>
<protein>
    <submittedName>
        <fullName evidence="2">D-Ala-D-Ala carboxypeptidase family metallohydrolase</fullName>
    </submittedName>
</protein>
<keyword evidence="3" id="KW-1185">Reference proteome</keyword>
<dbReference type="Pfam" id="PF08291">
    <property type="entry name" value="Peptidase_M15_3"/>
    <property type="match status" value="1"/>
</dbReference>
<proteinExistence type="predicted"/>
<dbReference type="RefSeq" id="WP_235897924.1">
    <property type="nucleotide sequence ID" value="NZ_JBCLPP010000013.1"/>
</dbReference>
<dbReference type="InterPro" id="IPR009045">
    <property type="entry name" value="Zn_M74/Hedgehog-like"/>
</dbReference>
<accession>A0ABV4CYM3</accession>
<dbReference type="EMBL" id="JBCLPP010000013">
    <property type="protein sequence ID" value="MEY8245154.1"/>
    <property type="molecule type" value="Genomic_DNA"/>
</dbReference>
<evidence type="ECO:0000313" key="3">
    <source>
        <dbReference type="Proteomes" id="UP001565200"/>
    </source>
</evidence>
<comment type="caution">
    <text evidence="2">The sequence shown here is derived from an EMBL/GenBank/DDBJ whole genome shotgun (WGS) entry which is preliminary data.</text>
</comment>
<dbReference type="Proteomes" id="UP001565200">
    <property type="component" value="Unassembled WGS sequence"/>
</dbReference>